<name>A0A7S4JX61_9STRA</name>
<evidence type="ECO:0008006" key="2">
    <source>
        <dbReference type="Google" id="ProtNLM"/>
    </source>
</evidence>
<dbReference type="PANTHER" id="PTHR43737">
    <property type="entry name" value="BLL7424 PROTEIN"/>
    <property type="match status" value="1"/>
</dbReference>
<reference evidence="1" key="1">
    <citation type="submission" date="2021-01" db="EMBL/GenBank/DDBJ databases">
        <authorList>
            <person name="Corre E."/>
            <person name="Pelletier E."/>
            <person name="Niang G."/>
            <person name="Scheremetjew M."/>
            <person name="Finn R."/>
            <person name="Kale V."/>
            <person name="Holt S."/>
            <person name="Cochrane G."/>
            <person name="Meng A."/>
            <person name="Brown T."/>
            <person name="Cohen L."/>
        </authorList>
    </citation>
    <scope>NUCLEOTIDE SEQUENCE</scope>
    <source>
        <strain evidence="1">Isolate 1302-5</strain>
    </source>
</reference>
<accession>A0A7S4JX61</accession>
<dbReference type="EMBL" id="HBKQ01051475">
    <property type="protein sequence ID" value="CAE2277131.1"/>
    <property type="molecule type" value="Transcribed_RNA"/>
</dbReference>
<protein>
    <recommendedName>
        <fullName evidence="2">DUF1501 domain-containing protein</fullName>
    </recommendedName>
</protein>
<dbReference type="Pfam" id="PF08811">
    <property type="entry name" value="DUF1800"/>
    <property type="match status" value="1"/>
</dbReference>
<dbReference type="InterPro" id="IPR010869">
    <property type="entry name" value="DUF1501"/>
</dbReference>
<dbReference type="Pfam" id="PF07394">
    <property type="entry name" value="DUF1501"/>
    <property type="match status" value="1"/>
</dbReference>
<dbReference type="InterPro" id="IPR017850">
    <property type="entry name" value="Alkaline_phosphatase_core_sf"/>
</dbReference>
<dbReference type="InterPro" id="IPR014917">
    <property type="entry name" value="DUF1800"/>
</dbReference>
<organism evidence="1">
    <name type="scientific">Odontella aurita</name>
    <dbReference type="NCBI Taxonomy" id="265563"/>
    <lineage>
        <taxon>Eukaryota</taxon>
        <taxon>Sar</taxon>
        <taxon>Stramenopiles</taxon>
        <taxon>Ochrophyta</taxon>
        <taxon>Bacillariophyta</taxon>
        <taxon>Mediophyceae</taxon>
        <taxon>Biddulphiophycidae</taxon>
        <taxon>Eupodiscales</taxon>
        <taxon>Odontellaceae</taxon>
        <taxon>Odontella</taxon>
    </lineage>
</organism>
<dbReference type="SUPFAM" id="SSF53649">
    <property type="entry name" value="Alkaline phosphatase-like"/>
    <property type="match status" value="1"/>
</dbReference>
<proteinExistence type="predicted"/>
<dbReference type="PANTHER" id="PTHR43737:SF1">
    <property type="entry name" value="DUF1501 DOMAIN-CONTAINING PROTEIN"/>
    <property type="match status" value="1"/>
</dbReference>
<gene>
    <name evidence="1" type="ORF">OAUR00152_LOCUS35517</name>
</gene>
<sequence length="1202" mass="130797">MNYARVWTGFDYQKRRGNAEEFEQSKNRLDPMRIEARWRDKFPKRTLNGGYIGDHYPLCVDMPLDMFLRNSAKYRFLGSSRVPELMNTNPEYLDDDDTVEFVLDANSLLRDKLCEGAGVDCSSPTKNEITLEGIPNGALPCTGQECDVDAVRVVKVADGTYWEYVRPACVEQAFYEGAKKLSRRNTNFQGAMCANPLLPAAFEACCLNSFSLTPVAHMNNLYDDERVTLATARDRCASSENAEEGNTKVCDYDSMSPEIPAHKTGYHWTDEDCSIGIKVTSDEALPGWIAIVYSPEKLKVNKAIHVDDDTLNFFPVNWEGGAYPSADADGCGDGCVPISGGGGCRCGTSVVEGRAFDAMPSSADEAFSRLFVGSVDVTAYPALTYELQVDEVTGIGAFLKGGVFGTDTVFAVPHANTGRTIFLKNIESTVRVGSSGLSFRNVPHFVSMIHAETDVRDAQYETEAALEHYFYQDNLAPFVATRFIQRLGVTSNPAPAYVKSVATAFRSGTYDAGNGNTFGEGKYGDLAATVAAVLLDREARSVVVDADPAAGQLRAPLLKILAALRNLDFAPHGETDDLIPMRNLAPYVGQAPHEFETVFSHFLWDYIPAGRHANAAMYSPEAQVLDMPKITSLINGLFSLIRYDRLGNWAGGFGTRDLGRLLYEPPSAAPARGRKLQAADGITVVDDLATLMTSGRLGPENRKIIADAYDTAVTSHNTDTALMLAQQLIFTSPEFHATSIVTKSGKDRSSFVEQDSTQDPEDYKSVVYLLLAGGCDSYNMLVPVECEEPETNETSALHDQYYEVRGEVALVAQSLHPLEATDQICSKFGLHNELGAMADLYNDGDALFVANTGSMSKPVSKTGENNWRQTVGGLFSHNTMQNSAKMVDLFEMYSGTGVLGRLRDMLNRLGHKTSAISVNGQTVTLIGRQGQSAGSQVVSSGGVPQFNPSPLVPGMNGLMSDINNATEPDSGIMGEKWSEVLHESLSSNQALREALDSTTVENMFPNTGLGRQLQIVSRLMQTADVREITRDMYYVAVGGYDTHSMVEVNLANRFREVDGAIEAFAKELKAKGLWENTVLVETSDFARTLTPNSGKGTDHAWGGNYFMLGGGLRGGNILGTFPHDITPSGPYNIGRGRLIATTPWDSIFNGIAEWMGISGTADLTEVCPNRNAFPEEFLFKAGHLFNTTAEAPLPNGGGRGLE</sequence>
<evidence type="ECO:0000313" key="1">
    <source>
        <dbReference type="EMBL" id="CAE2277131.1"/>
    </source>
</evidence>
<dbReference type="AlphaFoldDB" id="A0A7S4JX61"/>